<dbReference type="EMBL" id="CP012029">
    <property type="protein sequence ID" value="ALO27680.1"/>
    <property type="molecule type" value="Genomic_DNA"/>
</dbReference>
<dbReference type="PATRIC" id="fig|280505.15.peg.3402"/>
<organism evidence="1">
    <name type="scientific">Leptospira borgpetersenii serovar Ballum</name>
    <dbReference type="NCBI Taxonomy" id="280505"/>
    <lineage>
        <taxon>Bacteria</taxon>
        <taxon>Pseudomonadati</taxon>
        <taxon>Spirochaetota</taxon>
        <taxon>Spirochaetia</taxon>
        <taxon>Leptospirales</taxon>
        <taxon>Leptospiraceae</taxon>
        <taxon>Leptospira</taxon>
    </lineage>
</organism>
<sequence>MLKLTVLYFIGISKEKMQKKINAKDLQEVFSQRYRSIAPNPECRLFEEN</sequence>
<evidence type="ECO:0000313" key="1">
    <source>
        <dbReference type="EMBL" id="ALO27680.1"/>
    </source>
</evidence>
<dbReference type="Proteomes" id="UP000058857">
    <property type="component" value="Chromosome 1"/>
</dbReference>
<evidence type="ECO:0000313" key="2">
    <source>
        <dbReference type="Proteomes" id="UP000058857"/>
    </source>
</evidence>
<gene>
    <name evidence="1" type="ORF">LBBP_03490</name>
</gene>
<name>A0A0S2IVH9_LEPBO</name>
<dbReference type="AlphaFoldDB" id="A0A0S2IVH9"/>
<protein>
    <submittedName>
        <fullName evidence="1">Uncharacterized protein</fullName>
    </submittedName>
</protein>
<proteinExistence type="predicted"/>
<reference evidence="1 2" key="1">
    <citation type="journal article" date="2015" name="PLoS Negl. Trop. Dis.">
        <title>Distribution of Plasmids in Distinct Leptospira Pathogenic Species.</title>
        <authorList>
            <person name="Wang Y."/>
            <person name="Zhuang X."/>
            <person name="Zhong Y."/>
            <person name="Zhang C."/>
            <person name="Zhang Y."/>
            <person name="Zeng L."/>
            <person name="Zhu Y."/>
            <person name="He P."/>
            <person name="Dong K."/>
            <person name="Pal U."/>
            <person name="Guo X."/>
            <person name="Qin J."/>
        </authorList>
    </citation>
    <scope>NUCLEOTIDE SEQUENCE [LARGE SCALE GENOMIC DNA]</scope>
    <source>
        <strain evidence="1 2">56604</strain>
    </source>
</reference>
<accession>A0A0S2IVH9</accession>